<dbReference type="KEGG" id="cwa:CwatDRAFT_1147"/>
<organism evidence="2 3">
    <name type="scientific">Crocosphaera watsonii WH 8501</name>
    <dbReference type="NCBI Taxonomy" id="165597"/>
    <lineage>
        <taxon>Bacteria</taxon>
        <taxon>Bacillati</taxon>
        <taxon>Cyanobacteriota</taxon>
        <taxon>Cyanophyceae</taxon>
        <taxon>Oscillatoriophycideae</taxon>
        <taxon>Chroococcales</taxon>
        <taxon>Aphanothecaceae</taxon>
        <taxon>Crocosphaera</taxon>
    </lineage>
</organism>
<gene>
    <name evidence="2" type="ORF">CwatDRAFT_1147</name>
</gene>
<dbReference type="OrthoDB" id="560634at2"/>
<dbReference type="GeneID" id="88767603"/>
<name>Q4BX11_CROWT</name>
<evidence type="ECO:0000313" key="2">
    <source>
        <dbReference type="EMBL" id="EAM48450.1"/>
    </source>
</evidence>
<comment type="caution">
    <text evidence="2">The sequence shown here is derived from an EMBL/GenBank/DDBJ whole genome shotgun (WGS) entry which is preliminary data.</text>
</comment>
<keyword evidence="3" id="KW-1185">Reference proteome</keyword>
<feature type="compositionally biased region" description="Polar residues" evidence="1">
    <location>
        <begin position="72"/>
        <end position="88"/>
    </location>
</feature>
<evidence type="ECO:0000256" key="1">
    <source>
        <dbReference type="SAM" id="MobiDB-lite"/>
    </source>
</evidence>
<evidence type="ECO:0000313" key="3">
    <source>
        <dbReference type="Proteomes" id="UP000003922"/>
    </source>
</evidence>
<reference evidence="2" key="2">
    <citation type="submission" date="2005-06" db="EMBL/GenBank/DDBJ databases">
        <title>Sequencing of the draft genome and assembly of Crocosphaera watsonii WH 8501.</title>
        <authorList>
            <consortium name="US DOE Joint Genome Institute (JGI-PGF)"/>
            <person name="Copeland A."/>
            <person name="Lucas S."/>
            <person name="Lapidus A."/>
            <person name="Barry K."/>
            <person name="Detter C."/>
            <person name="Glavina T."/>
            <person name="Hammon N."/>
            <person name="Israni S."/>
            <person name="Pitluck S."/>
            <person name="Richardson P."/>
        </authorList>
    </citation>
    <scope>NUCLEOTIDE SEQUENCE [LARGE SCALE GENOMIC DNA]</scope>
    <source>
        <strain evidence="2">WH 8501</strain>
    </source>
</reference>
<feature type="region of interest" description="Disordered" evidence="1">
    <location>
        <begin position="72"/>
        <end position="94"/>
    </location>
</feature>
<dbReference type="EMBL" id="AADV02000144">
    <property type="protein sequence ID" value="EAM48450.1"/>
    <property type="molecule type" value="Genomic_DNA"/>
</dbReference>
<reference evidence="2" key="3">
    <citation type="submission" date="2016-12" db="EMBL/GenBank/DDBJ databases">
        <title>Annotation of the draft genome assembly of Crocosphaera watsonii WH 8501.</title>
        <authorList>
            <consortium name="US DOE Joint Genome Institute (JGI-ORNL)"/>
            <person name="Larimer F."/>
            <person name="Land M."/>
        </authorList>
    </citation>
    <scope>NUCLEOTIDE SEQUENCE</scope>
    <source>
        <strain evidence="2">WH 8501</strain>
    </source>
</reference>
<dbReference type="RefSeq" id="WP_007307774.1">
    <property type="nucleotide sequence ID" value="NZ_AADV02000144.1"/>
</dbReference>
<sequence length="120" mass="13666">MNSDTIVQLIQQSMRVGVGFTASVLETLQDGQKRNQTISELQEEIAKKTEEWAAKGEITEQKAREFLDKWLNQQKSSKTNPGSPASTKTKADVGQEIQQLTEKIITLRQELEYLREKKKS</sequence>
<proteinExistence type="predicted"/>
<reference evidence="2" key="1">
    <citation type="submission" date="2004-02" db="EMBL/GenBank/DDBJ databases">
        <authorList>
            <consortium name="DOE Joint Genome Institute"/>
        </authorList>
    </citation>
    <scope>NUCLEOTIDE SEQUENCE [LARGE SCALE GENOMIC DNA]</scope>
    <source>
        <strain evidence="2">WH 8501</strain>
    </source>
</reference>
<dbReference type="Proteomes" id="UP000003922">
    <property type="component" value="Unassembled WGS sequence"/>
</dbReference>
<accession>Q4BX11</accession>
<protein>
    <submittedName>
        <fullName evidence="2">Uncharacterized protein</fullName>
    </submittedName>
</protein>
<dbReference type="AlphaFoldDB" id="Q4BX11"/>